<sequence>MKMHCFNKATRTIFRNSHPLDVSREKCGLLVAIALADMHECEMKKHCRKKLKSQIGTGNSNEQKIQCQPRSAFRFFMEKFMKMCKDGNEIEIDRKGVETWKKMSKEERKPFVLQAEKINSAYVKLLLEEENEIEWVDDEADSAEIGKKHDKNNGKFELHYDSESSSGFNFFESRTLSFDTKDLLRICPWATEKSP</sequence>
<dbReference type="GO" id="GO:0003677">
    <property type="term" value="F:DNA binding"/>
    <property type="evidence" value="ECO:0007669"/>
    <property type="project" value="UniProtKB-KW"/>
</dbReference>
<dbReference type="PANTHER" id="PTHR47658">
    <property type="entry name" value="HIGH MOBILITY GROUP B PROTEIN 12-RELATED"/>
    <property type="match status" value="1"/>
</dbReference>
<dbReference type="EMBL" id="JBFOLJ010000001">
    <property type="protein sequence ID" value="KAL2558293.1"/>
    <property type="molecule type" value="Genomic_DNA"/>
</dbReference>
<evidence type="ECO:0000313" key="2">
    <source>
        <dbReference type="Proteomes" id="UP001604277"/>
    </source>
</evidence>
<keyword evidence="2" id="KW-1185">Reference proteome</keyword>
<gene>
    <name evidence="1" type="ORF">Fot_03032</name>
</gene>
<reference evidence="2" key="1">
    <citation type="submission" date="2024-07" db="EMBL/GenBank/DDBJ databases">
        <title>Two chromosome-level genome assemblies of Korean endemic species Abeliophyllum distichum and Forsythia ovata (Oleaceae).</title>
        <authorList>
            <person name="Jang H."/>
        </authorList>
    </citation>
    <scope>NUCLEOTIDE SEQUENCE [LARGE SCALE GENOMIC DNA]</scope>
</reference>
<keyword evidence="1" id="KW-0238">DNA-binding</keyword>
<evidence type="ECO:0000313" key="1">
    <source>
        <dbReference type="EMBL" id="KAL2558293.1"/>
    </source>
</evidence>
<proteinExistence type="predicted"/>
<organism evidence="1 2">
    <name type="scientific">Forsythia ovata</name>
    <dbReference type="NCBI Taxonomy" id="205694"/>
    <lineage>
        <taxon>Eukaryota</taxon>
        <taxon>Viridiplantae</taxon>
        <taxon>Streptophyta</taxon>
        <taxon>Embryophyta</taxon>
        <taxon>Tracheophyta</taxon>
        <taxon>Spermatophyta</taxon>
        <taxon>Magnoliopsida</taxon>
        <taxon>eudicotyledons</taxon>
        <taxon>Gunneridae</taxon>
        <taxon>Pentapetalae</taxon>
        <taxon>asterids</taxon>
        <taxon>lamiids</taxon>
        <taxon>Lamiales</taxon>
        <taxon>Oleaceae</taxon>
        <taxon>Forsythieae</taxon>
        <taxon>Forsythia</taxon>
    </lineage>
</organism>
<dbReference type="PANTHER" id="PTHR47658:SF2">
    <property type="entry name" value="HMG-BOX (HIGH MOBILITY GROUP) DNA-BINDING FAMILY PROTEIN"/>
    <property type="match status" value="1"/>
</dbReference>
<dbReference type="Gene3D" id="1.10.30.10">
    <property type="entry name" value="High mobility group box domain"/>
    <property type="match status" value="1"/>
</dbReference>
<comment type="caution">
    <text evidence="1">The sequence shown here is derived from an EMBL/GenBank/DDBJ whole genome shotgun (WGS) entry which is preliminary data.</text>
</comment>
<dbReference type="AlphaFoldDB" id="A0ABD1XBJ2"/>
<dbReference type="SUPFAM" id="SSF47095">
    <property type="entry name" value="HMG-box"/>
    <property type="match status" value="1"/>
</dbReference>
<accession>A0ABD1XBJ2</accession>
<dbReference type="Proteomes" id="UP001604277">
    <property type="component" value="Unassembled WGS sequence"/>
</dbReference>
<protein>
    <submittedName>
        <fullName evidence="1">HMG-box (High mobility group) DNA-binding family protein</fullName>
    </submittedName>
</protein>
<dbReference type="InterPro" id="IPR036910">
    <property type="entry name" value="HMG_box_dom_sf"/>
</dbReference>
<name>A0ABD1XBJ2_9LAMI</name>